<dbReference type="InterPro" id="IPR001845">
    <property type="entry name" value="HTH_ArsR_DNA-bd_dom"/>
</dbReference>
<keyword evidence="2" id="KW-0238">DNA-binding</keyword>
<dbReference type="InterPro" id="IPR051011">
    <property type="entry name" value="Metal_resp_trans_reg"/>
</dbReference>
<dbReference type="InterPro" id="IPR011991">
    <property type="entry name" value="ArsR-like_HTH"/>
</dbReference>
<dbReference type="RefSeq" id="WP_283225260.1">
    <property type="nucleotide sequence ID" value="NZ_JASGBH010000011.1"/>
</dbReference>
<name>A0ABT6XA21_9BURK</name>
<comment type="caution">
    <text evidence="5">The sequence shown here is derived from an EMBL/GenBank/DDBJ whole genome shotgun (WGS) entry which is preliminary data.</text>
</comment>
<evidence type="ECO:0000313" key="5">
    <source>
        <dbReference type="EMBL" id="MDI9234916.1"/>
    </source>
</evidence>
<evidence type="ECO:0000256" key="2">
    <source>
        <dbReference type="ARBA" id="ARBA00023125"/>
    </source>
</evidence>
<dbReference type="EMBL" id="JASGBH010000011">
    <property type="protein sequence ID" value="MDI9234916.1"/>
    <property type="molecule type" value="Genomic_DNA"/>
</dbReference>
<dbReference type="Gene3D" id="1.10.10.10">
    <property type="entry name" value="Winged helix-like DNA-binding domain superfamily/Winged helix DNA-binding domain"/>
    <property type="match status" value="1"/>
</dbReference>
<keyword evidence="3" id="KW-0804">Transcription</keyword>
<keyword evidence="6" id="KW-1185">Reference proteome</keyword>
<evidence type="ECO:0000259" key="4">
    <source>
        <dbReference type="PROSITE" id="PS50987"/>
    </source>
</evidence>
<feature type="domain" description="HTH arsR-type" evidence="4">
    <location>
        <begin position="1"/>
        <end position="95"/>
    </location>
</feature>
<dbReference type="PANTHER" id="PTHR43132:SF2">
    <property type="entry name" value="ARSENICAL RESISTANCE OPERON REPRESSOR ARSR-RELATED"/>
    <property type="match status" value="1"/>
</dbReference>
<dbReference type="PROSITE" id="PS50987">
    <property type="entry name" value="HTH_ARSR_2"/>
    <property type="match status" value="1"/>
</dbReference>
<accession>A0ABT6XA21</accession>
<evidence type="ECO:0000256" key="3">
    <source>
        <dbReference type="ARBA" id="ARBA00023163"/>
    </source>
</evidence>
<evidence type="ECO:0000313" key="6">
    <source>
        <dbReference type="Proteomes" id="UP001431902"/>
    </source>
</evidence>
<sequence>MEEKHVIQALAALAQPNRLQIFRSLVVKGPDGLTPAMLAESMGLPANTLSFHLKALMHADLITQERSGRHLIYRAQFHRMQAVLAFLTQNCCQGADCEVSSGTLCTTC</sequence>
<proteinExistence type="predicted"/>
<reference evidence="5" key="1">
    <citation type="submission" date="2023-05" db="EMBL/GenBank/DDBJ databases">
        <title>Limnohabitans sp. strain HM2-2 Genome sequencing and assembly.</title>
        <authorList>
            <person name="Jung Y."/>
        </authorList>
    </citation>
    <scope>NUCLEOTIDE SEQUENCE</scope>
    <source>
        <strain evidence="5">HM2-2</strain>
    </source>
</reference>
<dbReference type="PANTHER" id="PTHR43132">
    <property type="entry name" value="ARSENICAL RESISTANCE OPERON REPRESSOR ARSR-RELATED"/>
    <property type="match status" value="1"/>
</dbReference>
<dbReference type="Pfam" id="PF12840">
    <property type="entry name" value="HTH_20"/>
    <property type="match status" value="1"/>
</dbReference>
<dbReference type="PRINTS" id="PR00778">
    <property type="entry name" value="HTHARSR"/>
</dbReference>
<keyword evidence="1" id="KW-0805">Transcription regulation</keyword>
<gene>
    <name evidence="5" type="ORF">QLQ16_13845</name>
</gene>
<dbReference type="CDD" id="cd00090">
    <property type="entry name" value="HTH_ARSR"/>
    <property type="match status" value="1"/>
</dbReference>
<dbReference type="InterPro" id="IPR036390">
    <property type="entry name" value="WH_DNA-bd_sf"/>
</dbReference>
<dbReference type="InterPro" id="IPR036388">
    <property type="entry name" value="WH-like_DNA-bd_sf"/>
</dbReference>
<dbReference type="NCBIfam" id="NF033788">
    <property type="entry name" value="HTH_metalloreg"/>
    <property type="match status" value="1"/>
</dbReference>
<organism evidence="5 6">
    <name type="scientific">Limnohabitans lacus</name>
    <dbReference type="NCBI Taxonomy" id="3045173"/>
    <lineage>
        <taxon>Bacteria</taxon>
        <taxon>Pseudomonadati</taxon>
        <taxon>Pseudomonadota</taxon>
        <taxon>Betaproteobacteria</taxon>
        <taxon>Burkholderiales</taxon>
        <taxon>Comamonadaceae</taxon>
        <taxon>Limnohabitans</taxon>
    </lineage>
</organism>
<dbReference type="SUPFAM" id="SSF46785">
    <property type="entry name" value="Winged helix' DNA-binding domain"/>
    <property type="match status" value="1"/>
</dbReference>
<dbReference type="Proteomes" id="UP001431902">
    <property type="component" value="Unassembled WGS sequence"/>
</dbReference>
<evidence type="ECO:0000256" key="1">
    <source>
        <dbReference type="ARBA" id="ARBA00023015"/>
    </source>
</evidence>
<dbReference type="SMART" id="SM00418">
    <property type="entry name" value="HTH_ARSR"/>
    <property type="match status" value="1"/>
</dbReference>
<protein>
    <submittedName>
        <fullName evidence="5">Helix-turn-helix domain-containing protein</fullName>
    </submittedName>
</protein>